<dbReference type="STRING" id="631362.Thi970DRAFT_03525"/>
<gene>
    <name evidence="1" type="ORF">Thi970DRAFT_03525</name>
</gene>
<sequence>MMRACSIPHRFEIQIQHRADLTQPSRYGEQATRLIALLEAHGIQWRQPTEPASPVSERETPRLSTGQKVALFRRLFRGVSVILKMALP</sequence>
<dbReference type="Proteomes" id="UP000002964">
    <property type="component" value="Unassembled WGS sequence"/>
</dbReference>
<name>H8Z7R6_9GAMM</name>
<dbReference type="HOGENOM" id="CLU_2468074_0_0_6"/>
<reference evidence="1 2" key="2">
    <citation type="submission" date="2011-11" db="EMBL/GenBank/DDBJ databases">
        <authorList>
            <consortium name="US DOE Joint Genome Institute"/>
            <person name="Lucas S."/>
            <person name="Han J."/>
            <person name="Lapidus A."/>
            <person name="Cheng J.-F."/>
            <person name="Goodwin L."/>
            <person name="Pitluck S."/>
            <person name="Peters L."/>
            <person name="Ovchinnikova G."/>
            <person name="Zhang X."/>
            <person name="Detter J.C."/>
            <person name="Han C."/>
            <person name="Tapia R."/>
            <person name="Land M."/>
            <person name="Hauser L."/>
            <person name="Kyrpides N."/>
            <person name="Ivanova N."/>
            <person name="Pagani I."/>
            <person name="Vogl K."/>
            <person name="Liu Z."/>
            <person name="Overmann J."/>
            <person name="Frigaard N.-U."/>
            <person name="Bryant D."/>
            <person name="Woyke T."/>
        </authorList>
    </citation>
    <scope>NUCLEOTIDE SEQUENCE [LARGE SCALE GENOMIC DNA]</scope>
    <source>
        <strain evidence="1 2">970</strain>
    </source>
</reference>
<dbReference type="EMBL" id="JH603170">
    <property type="protein sequence ID" value="EIC19919.1"/>
    <property type="molecule type" value="Genomic_DNA"/>
</dbReference>
<dbReference type="AlphaFoldDB" id="H8Z7R6"/>
<evidence type="ECO:0000313" key="1">
    <source>
        <dbReference type="EMBL" id="EIC19919.1"/>
    </source>
</evidence>
<organism evidence="1 2">
    <name type="scientific">Thiorhodovibrio frisius</name>
    <dbReference type="NCBI Taxonomy" id="631362"/>
    <lineage>
        <taxon>Bacteria</taxon>
        <taxon>Pseudomonadati</taxon>
        <taxon>Pseudomonadota</taxon>
        <taxon>Gammaproteobacteria</taxon>
        <taxon>Chromatiales</taxon>
        <taxon>Chromatiaceae</taxon>
        <taxon>Thiorhodovibrio</taxon>
    </lineage>
</organism>
<proteinExistence type="predicted"/>
<dbReference type="eggNOG" id="COG4951">
    <property type="taxonomic scope" value="Bacteria"/>
</dbReference>
<reference evidence="2" key="1">
    <citation type="submission" date="2011-06" db="EMBL/GenBank/DDBJ databases">
        <authorList>
            <consortium name="US DOE Joint Genome Institute (JGI-PGF)"/>
            <person name="Lucas S."/>
            <person name="Han J."/>
            <person name="Lapidus A."/>
            <person name="Cheng J.-F."/>
            <person name="Goodwin L."/>
            <person name="Pitluck S."/>
            <person name="Peters L."/>
            <person name="Land M.L."/>
            <person name="Hauser L."/>
            <person name="Vogl K."/>
            <person name="Liu Z."/>
            <person name="Overmann J."/>
            <person name="Frigaard N.-U."/>
            <person name="Bryant D.A."/>
            <person name="Woyke T.J."/>
        </authorList>
    </citation>
    <scope>NUCLEOTIDE SEQUENCE [LARGE SCALE GENOMIC DNA]</scope>
    <source>
        <strain evidence="2">970</strain>
    </source>
</reference>
<accession>H8Z7R6</accession>
<keyword evidence="2" id="KW-1185">Reference proteome</keyword>
<protein>
    <submittedName>
        <fullName evidence="1">Uncharacterized protein</fullName>
    </submittedName>
</protein>
<evidence type="ECO:0000313" key="2">
    <source>
        <dbReference type="Proteomes" id="UP000002964"/>
    </source>
</evidence>